<dbReference type="Proteomes" id="UP000245884">
    <property type="component" value="Unassembled WGS sequence"/>
</dbReference>
<name>A0A316UKK7_9BASI</name>
<evidence type="ECO:0000256" key="1">
    <source>
        <dbReference type="SAM" id="MobiDB-lite"/>
    </source>
</evidence>
<feature type="compositionally biased region" description="Basic and acidic residues" evidence="1">
    <location>
        <begin position="404"/>
        <end position="419"/>
    </location>
</feature>
<dbReference type="EMBL" id="KZ819674">
    <property type="protein sequence ID" value="PWN25787.1"/>
    <property type="molecule type" value="Genomic_DNA"/>
</dbReference>
<protein>
    <submittedName>
        <fullName evidence="2">Uncharacterized protein</fullName>
    </submittedName>
</protein>
<sequence>MALDAALFTLHFLPRQSSPSIIDLCSSIPTTGAHNPPPTYTLSRAIRSPQYSTALLDGLSLTELASVGALLASDKRKVVKLINPDHDVDLARKSNVLKPQWTLQWQDETFLLTREGFPSSPPGYDVEIVRKPDPPIKVAMYRPESKRSPAFLQIFDYNIDRCEKITDKRGLEQTLVLAIASCLDAEYDERHKGPTENIFLAPPGTQSGNSSSNSPDAQAAPVAIPLEPNEIFLTPLSEPAHAVEHCLGLLKSGSDVADRGMGLDLVIVRAQGEEMARRALTVAERVKVGFYRLPVAAKGRLLDGTVPNELYLYVRPLEAPLSQPAPSAGQPSSSAIPAAPSPPTSSVRPRIKLGQAAEPTPPAARPAPSSSPSPTPSPATQQLAGISVYLSKSKLEEFEAEQALKARQREERQGRELAHRLSQQQQPQSQPHPQHGGAHGPDWLRPPVRHDGGRSPSPGGRTPSPAGSSGAGTDQSVAGESAGTNSDSSRLHRFLNKLHVSPSSTPAGAQASNNGRASPAGR</sequence>
<accession>A0A316UKK7</accession>
<feature type="compositionally biased region" description="Low complexity" evidence="1">
    <location>
        <begin position="422"/>
        <end position="435"/>
    </location>
</feature>
<evidence type="ECO:0000313" key="3">
    <source>
        <dbReference type="Proteomes" id="UP000245884"/>
    </source>
</evidence>
<feature type="compositionally biased region" description="Low complexity" evidence="1">
    <location>
        <begin position="322"/>
        <end position="338"/>
    </location>
</feature>
<organism evidence="2 3">
    <name type="scientific">Jaminaea rosea</name>
    <dbReference type="NCBI Taxonomy" id="1569628"/>
    <lineage>
        <taxon>Eukaryota</taxon>
        <taxon>Fungi</taxon>
        <taxon>Dikarya</taxon>
        <taxon>Basidiomycota</taxon>
        <taxon>Ustilaginomycotina</taxon>
        <taxon>Exobasidiomycetes</taxon>
        <taxon>Microstromatales</taxon>
        <taxon>Microstromatales incertae sedis</taxon>
        <taxon>Jaminaea</taxon>
    </lineage>
</organism>
<gene>
    <name evidence="2" type="ORF">BDZ90DRAFT_233797</name>
</gene>
<evidence type="ECO:0000313" key="2">
    <source>
        <dbReference type="EMBL" id="PWN25787.1"/>
    </source>
</evidence>
<dbReference type="OrthoDB" id="3357341at2759"/>
<dbReference type="AlphaFoldDB" id="A0A316UKK7"/>
<dbReference type="GeneID" id="37028591"/>
<feature type="compositionally biased region" description="Polar residues" evidence="1">
    <location>
        <begin position="474"/>
        <end position="488"/>
    </location>
</feature>
<feature type="compositionally biased region" description="Low complexity" evidence="1">
    <location>
        <begin position="454"/>
        <end position="473"/>
    </location>
</feature>
<feature type="region of interest" description="Disordered" evidence="1">
    <location>
        <begin position="322"/>
        <end position="381"/>
    </location>
</feature>
<proteinExistence type="predicted"/>
<feature type="compositionally biased region" description="Pro residues" evidence="1">
    <location>
        <begin position="359"/>
        <end position="377"/>
    </location>
</feature>
<keyword evidence="3" id="KW-1185">Reference proteome</keyword>
<feature type="compositionally biased region" description="Polar residues" evidence="1">
    <location>
        <begin position="501"/>
        <end position="516"/>
    </location>
</feature>
<dbReference type="STRING" id="1569628.A0A316UKK7"/>
<reference evidence="2 3" key="1">
    <citation type="journal article" date="2018" name="Mol. Biol. Evol.">
        <title>Broad Genomic Sampling Reveals a Smut Pathogenic Ancestry of the Fungal Clade Ustilaginomycotina.</title>
        <authorList>
            <person name="Kijpornyongpan T."/>
            <person name="Mondo S.J."/>
            <person name="Barry K."/>
            <person name="Sandor L."/>
            <person name="Lee J."/>
            <person name="Lipzen A."/>
            <person name="Pangilinan J."/>
            <person name="LaButti K."/>
            <person name="Hainaut M."/>
            <person name="Henrissat B."/>
            <person name="Grigoriev I.V."/>
            <person name="Spatafora J.W."/>
            <person name="Aime M.C."/>
        </authorList>
    </citation>
    <scope>NUCLEOTIDE SEQUENCE [LARGE SCALE GENOMIC DNA]</scope>
    <source>
        <strain evidence="2 3">MCA 5214</strain>
    </source>
</reference>
<dbReference type="RefSeq" id="XP_025360399.1">
    <property type="nucleotide sequence ID" value="XM_025506768.1"/>
</dbReference>
<feature type="region of interest" description="Disordered" evidence="1">
    <location>
        <begin position="404"/>
        <end position="522"/>
    </location>
</feature>